<keyword evidence="2 6" id="KW-0698">rRNA processing</keyword>
<evidence type="ECO:0000256" key="5">
    <source>
        <dbReference type="ARBA" id="ARBA00022691"/>
    </source>
</evidence>
<dbReference type="RefSeq" id="WP_091987407.1">
    <property type="nucleotide sequence ID" value="NZ_FOLO01000033.1"/>
</dbReference>
<comment type="catalytic activity">
    <reaction evidence="6">
        <text>guanosine(1207) in 16S rRNA + S-adenosyl-L-methionine = N(2)-methylguanosine(1207) in 16S rRNA + S-adenosyl-L-homocysteine + H(+)</text>
        <dbReference type="Rhea" id="RHEA:42736"/>
        <dbReference type="Rhea" id="RHEA-COMP:10213"/>
        <dbReference type="Rhea" id="RHEA-COMP:10214"/>
        <dbReference type="ChEBI" id="CHEBI:15378"/>
        <dbReference type="ChEBI" id="CHEBI:57856"/>
        <dbReference type="ChEBI" id="CHEBI:59789"/>
        <dbReference type="ChEBI" id="CHEBI:74269"/>
        <dbReference type="ChEBI" id="CHEBI:74481"/>
        <dbReference type="EC" id="2.1.1.172"/>
    </reaction>
</comment>
<sequence length="349" mass="38816">MGQLTNPSKLLLRNEHCLEADSILIINFSQDGFLQQLDTLNIHQNITAFTNNFATKSSEEKISKGDIILDVELPKHDKEHKPFDLIVYYYPKAKAEALMMLDNIRAISSQTTRLLIVGENKGGVKSSEKQLKSLCKTSNKIDSARHCLLYQFNGLEVKSGFEIEHYLKTFELDIKGSKVKVVSLPGVFNHGELDLGTKLLLETMTVPRSGHILDFGCGAGIISAYLGIQNPKLNFTCLDVSSLATKATQLTLAANNVSGKCVLSDGLSKINTLFDHIVSNPPFHTGLATDYDISEQFIIKSKQHISAKGSLTIVANSFLKYQPFLEQSYQEYITVSKTNKFTVYQCIKK</sequence>
<comment type="similarity">
    <text evidence="6">Belongs to the methyltransferase superfamily. RsmC family.</text>
</comment>
<dbReference type="PANTHER" id="PTHR47816">
    <property type="entry name" value="RIBOSOMAL RNA SMALL SUBUNIT METHYLTRANSFERASE C"/>
    <property type="match status" value="1"/>
</dbReference>
<dbReference type="HAMAP" id="MF_01862">
    <property type="entry name" value="16SrRNA_methyltr_C"/>
    <property type="match status" value="1"/>
</dbReference>
<dbReference type="GO" id="GO:0005737">
    <property type="term" value="C:cytoplasm"/>
    <property type="evidence" value="ECO:0007669"/>
    <property type="project" value="UniProtKB-SubCell"/>
</dbReference>
<dbReference type="InterPro" id="IPR013675">
    <property type="entry name" value="Mtase_sm_N"/>
</dbReference>
<feature type="domain" description="Methyltransferase small N-terminal" evidence="8">
    <location>
        <begin position="8"/>
        <end position="169"/>
    </location>
</feature>
<name>A0A1I1PNH5_9GAMM</name>
<keyword evidence="1 6" id="KW-0963">Cytoplasm</keyword>
<dbReference type="Proteomes" id="UP000198862">
    <property type="component" value="Unassembled WGS sequence"/>
</dbReference>
<dbReference type="STRING" id="1123010.SAMN02745724_03526"/>
<feature type="domain" description="Methyltransferase small" evidence="7">
    <location>
        <begin position="179"/>
        <end position="345"/>
    </location>
</feature>
<dbReference type="Gene3D" id="3.40.50.150">
    <property type="entry name" value="Vaccinia Virus protein VP39"/>
    <property type="match status" value="2"/>
</dbReference>
<keyword evidence="10" id="KW-1185">Reference proteome</keyword>
<evidence type="ECO:0000313" key="10">
    <source>
        <dbReference type="Proteomes" id="UP000198862"/>
    </source>
</evidence>
<dbReference type="PROSITE" id="PS00092">
    <property type="entry name" value="N6_MTASE"/>
    <property type="match status" value="1"/>
</dbReference>
<dbReference type="InterPro" id="IPR046977">
    <property type="entry name" value="RsmC/RlmG"/>
</dbReference>
<evidence type="ECO:0000313" key="9">
    <source>
        <dbReference type="EMBL" id="SFD11326.1"/>
    </source>
</evidence>
<dbReference type="GO" id="GO:0003676">
    <property type="term" value="F:nucleic acid binding"/>
    <property type="evidence" value="ECO:0007669"/>
    <property type="project" value="InterPro"/>
</dbReference>
<comment type="subunit">
    <text evidence="6">Monomer.</text>
</comment>
<gene>
    <name evidence="6" type="primary">rsmC</name>
    <name evidence="9" type="ORF">SAMN02745724_03526</name>
</gene>
<evidence type="ECO:0000256" key="2">
    <source>
        <dbReference type="ARBA" id="ARBA00022552"/>
    </source>
</evidence>
<dbReference type="EC" id="2.1.1.172" evidence="6"/>
<protein>
    <recommendedName>
        <fullName evidence="6">Ribosomal RNA small subunit methyltransferase C</fullName>
        <ecNumber evidence="6">2.1.1.172</ecNumber>
    </recommendedName>
    <alternativeName>
        <fullName evidence="6">16S rRNA m2G1207 methyltransferase</fullName>
    </alternativeName>
    <alternativeName>
        <fullName evidence="6">rRNA (guanine-N(2)-)-methyltransferase RsmC</fullName>
    </alternativeName>
</protein>
<dbReference type="InterPro" id="IPR029063">
    <property type="entry name" value="SAM-dependent_MTases_sf"/>
</dbReference>
<evidence type="ECO:0000256" key="4">
    <source>
        <dbReference type="ARBA" id="ARBA00022679"/>
    </source>
</evidence>
<evidence type="ECO:0000256" key="3">
    <source>
        <dbReference type="ARBA" id="ARBA00022603"/>
    </source>
</evidence>
<evidence type="ECO:0000259" key="8">
    <source>
        <dbReference type="Pfam" id="PF08468"/>
    </source>
</evidence>
<dbReference type="Pfam" id="PF08468">
    <property type="entry name" value="MTS_N"/>
    <property type="match status" value="1"/>
</dbReference>
<dbReference type="SUPFAM" id="SSF53335">
    <property type="entry name" value="S-adenosyl-L-methionine-dependent methyltransferases"/>
    <property type="match status" value="1"/>
</dbReference>
<dbReference type="CDD" id="cd02440">
    <property type="entry name" value="AdoMet_MTases"/>
    <property type="match status" value="1"/>
</dbReference>
<dbReference type="InterPro" id="IPR002052">
    <property type="entry name" value="DNA_methylase_N6_adenine_CS"/>
</dbReference>
<dbReference type="InterPro" id="IPR023543">
    <property type="entry name" value="rRNA_ssu_MeTfrase_C"/>
</dbReference>
<keyword evidence="4 6" id="KW-0808">Transferase</keyword>
<dbReference type="AlphaFoldDB" id="A0A1I1PNH5"/>
<comment type="subcellular location">
    <subcellularLocation>
        <location evidence="6">Cytoplasm</location>
    </subcellularLocation>
</comment>
<evidence type="ECO:0000256" key="6">
    <source>
        <dbReference type="HAMAP-Rule" id="MF_01862"/>
    </source>
</evidence>
<evidence type="ECO:0000256" key="1">
    <source>
        <dbReference type="ARBA" id="ARBA00022490"/>
    </source>
</evidence>
<organism evidence="9 10">
    <name type="scientific">Pseudoalteromonas denitrificans DSM 6059</name>
    <dbReference type="NCBI Taxonomy" id="1123010"/>
    <lineage>
        <taxon>Bacteria</taxon>
        <taxon>Pseudomonadati</taxon>
        <taxon>Pseudomonadota</taxon>
        <taxon>Gammaproteobacteria</taxon>
        <taxon>Alteromonadales</taxon>
        <taxon>Pseudoalteromonadaceae</taxon>
        <taxon>Pseudoalteromonas</taxon>
    </lineage>
</organism>
<dbReference type="InterPro" id="IPR007848">
    <property type="entry name" value="Small_mtfrase_dom"/>
</dbReference>
<dbReference type="PANTHER" id="PTHR47816:SF4">
    <property type="entry name" value="RIBOSOMAL RNA SMALL SUBUNIT METHYLTRANSFERASE C"/>
    <property type="match status" value="1"/>
</dbReference>
<keyword evidence="5 6" id="KW-0949">S-adenosyl-L-methionine</keyword>
<evidence type="ECO:0000259" key="7">
    <source>
        <dbReference type="Pfam" id="PF05175"/>
    </source>
</evidence>
<comment type="function">
    <text evidence="6">Specifically methylates the guanine in position 1207 of 16S rRNA in the 30S particle.</text>
</comment>
<dbReference type="EMBL" id="FOLO01000033">
    <property type="protein sequence ID" value="SFD11326.1"/>
    <property type="molecule type" value="Genomic_DNA"/>
</dbReference>
<accession>A0A1I1PNH5</accession>
<keyword evidence="3 6" id="KW-0489">Methyltransferase</keyword>
<dbReference type="GO" id="GO:0052914">
    <property type="term" value="F:16S rRNA (guanine(1207)-N(2))-methyltransferase activity"/>
    <property type="evidence" value="ECO:0007669"/>
    <property type="project" value="UniProtKB-EC"/>
</dbReference>
<reference evidence="9 10" key="1">
    <citation type="submission" date="2016-10" db="EMBL/GenBank/DDBJ databases">
        <authorList>
            <person name="de Groot N.N."/>
        </authorList>
    </citation>
    <scope>NUCLEOTIDE SEQUENCE [LARGE SCALE GENOMIC DNA]</scope>
    <source>
        <strain evidence="9 10">DSM 6059</strain>
    </source>
</reference>
<proteinExistence type="inferred from homology"/>
<dbReference type="Pfam" id="PF05175">
    <property type="entry name" value="MTS"/>
    <property type="match status" value="1"/>
</dbReference>
<dbReference type="OrthoDB" id="9816072at2"/>